<evidence type="ECO:0000313" key="4">
    <source>
        <dbReference type="Proteomes" id="UP000494106"/>
    </source>
</evidence>
<dbReference type="AlphaFoldDB" id="A0A8S0ZE03"/>
<protein>
    <submittedName>
        <fullName evidence="2">Uncharacterized protein</fullName>
    </submittedName>
</protein>
<evidence type="ECO:0000256" key="1">
    <source>
        <dbReference type="SAM" id="SignalP"/>
    </source>
</evidence>
<comment type="caution">
    <text evidence="2">The sequence shown here is derived from an EMBL/GenBank/DDBJ whole genome shotgun (WGS) entry which is preliminary data.</text>
</comment>
<dbReference type="Proteomes" id="UP000494106">
    <property type="component" value="Unassembled WGS sequence"/>
</dbReference>
<dbReference type="InterPro" id="IPR038765">
    <property type="entry name" value="Papain-like_cys_pep_sf"/>
</dbReference>
<proteinExistence type="predicted"/>
<feature type="signal peptide" evidence="1">
    <location>
        <begin position="1"/>
        <end position="20"/>
    </location>
</feature>
<dbReference type="OrthoDB" id="7433616at2759"/>
<evidence type="ECO:0000313" key="2">
    <source>
        <dbReference type="EMBL" id="CAB3229215.1"/>
    </source>
</evidence>
<sequence length="290" mass="32697">MEFKQFCFVVLLLVQSQVLSEELNSLKNFDQNVTLSDDTTSVYDLGVQLGIINPEKYSLESFKKDEDEIFKNLYKEYILLNVSLPHNYSDWLVMNNFGVLSDTQESLFEQKRTKRSTASNKRAFVNTVRKGDILITGRGIGGIVGHAAIMSSDYYVLEMPGGSGWATGIESNNRQIGKDKWFDEHASDWTTVYRCPDSTVARQAATWADHVYYNPTGGAKKTKHIKYLITSNLHSTNPSYCSKLVVQAYYFGTGSKKVINNLPKTGGVIVPSTIPTYFLSPYRLINKGKY</sequence>
<dbReference type="EMBL" id="CADEBD010000494">
    <property type="protein sequence ID" value="CAB3256779.1"/>
    <property type="molecule type" value="Genomic_DNA"/>
</dbReference>
<keyword evidence="1" id="KW-0732">Signal</keyword>
<dbReference type="Proteomes" id="UP000494256">
    <property type="component" value="Unassembled WGS sequence"/>
</dbReference>
<keyword evidence="4" id="KW-1185">Reference proteome</keyword>
<accession>A0A8S0ZE03</accession>
<dbReference type="SUPFAM" id="SSF54001">
    <property type="entry name" value="Cysteine proteinases"/>
    <property type="match status" value="1"/>
</dbReference>
<evidence type="ECO:0000313" key="3">
    <source>
        <dbReference type="EMBL" id="CAB3256779.1"/>
    </source>
</evidence>
<reference evidence="4 5" key="1">
    <citation type="submission" date="2020-04" db="EMBL/GenBank/DDBJ databases">
        <authorList>
            <person name="Wallbank WR R."/>
            <person name="Pardo Diaz C."/>
            <person name="Kozak K."/>
            <person name="Martin S."/>
            <person name="Jiggins C."/>
            <person name="Moest M."/>
            <person name="Warren A I."/>
            <person name="Byers J.R.P. K."/>
            <person name="Montejo-Kovacevich G."/>
            <person name="Yen C E."/>
        </authorList>
    </citation>
    <scope>NUCLEOTIDE SEQUENCE [LARGE SCALE GENOMIC DNA]</scope>
</reference>
<gene>
    <name evidence="3" type="ORF">APLA_LOCUS15765</name>
    <name evidence="2" type="ORF">APLA_LOCUS3879</name>
</gene>
<feature type="chain" id="PRO_5036272941" evidence="1">
    <location>
        <begin position="21"/>
        <end position="290"/>
    </location>
</feature>
<organism evidence="2 4">
    <name type="scientific">Arctia plantaginis</name>
    <name type="common">Wood tiger moth</name>
    <name type="synonym">Phalaena plantaginis</name>
    <dbReference type="NCBI Taxonomy" id="874455"/>
    <lineage>
        <taxon>Eukaryota</taxon>
        <taxon>Metazoa</taxon>
        <taxon>Ecdysozoa</taxon>
        <taxon>Arthropoda</taxon>
        <taxon>Hexapoda</taxon>
        <taxon>Insecta</taxon>
        <taxon>Pterygota</taxon>
        <taxon>Neoptera</taxon>
        <taxon>Endopterygota</taxon>
        <taxon>Lepidoptera</taxon>
        <taxon>Glossata</taxon>
        <taxon>Ditrysia</taxon>
        <taxon>Noctuoidea</taxon>
        <taxon>Erebidae</taxon>
        <taxon>Arctiinae</taxon>
        <taxon>Arctia</taxon>
    </lineage>
</organism>
<evidence type="ECO:0000313" key="5">
    <source>
        <dbReference type="Proteomes" id="UP000494256"/>
    </source>
</evidence>
<dbReference type="EMBL" id="CADEBC010000369">
    <property type="protein sequence ID" value="CAB3229215.1"/>
    <property type="molecule type" value="Genomic_DNA"/>
</dbReference>
<name>A0A8S0ZE03_ARCPL</name>